<dbReference type="Proteomes" id="UP000266441">
    <property type="component" value="Unassembled WGS sequence"/>
</dbReference>
<dbReference type="RefSeq" id="WP_119351991.1">
    <property type="nucleotide sequence ID" value="NZ_QWET01000026.1"/>
</dbReference>
<sequence length="350" mass="39892">MKNNIQKSIILGQLIGKYLTHSESAKEKEVLDDWLNEIAENKELLHSIHSDKNLAQEYETMGLFNKDQALNRFKDRILLKSKTRALVRWKMAASILVLVGISSVLYFMPPNFFKTPPDFSTQHEETIRYTSFSTENGQSAKVVLPDSSIVWLNSGTTLSYPGGFSGQNRKVILSGQAFFQVTRHNNYPFLVHANDLIVTVRGTKFDVYAYPEEDETAIALESGKVELTHQKISSFSYAMNPGEKATLDLTDNTMNIDLIDVAVYSSWKDGKLIFRNSTMGNVVEKLKRWYDVDIEIVDSEVYNSIFTGTIRNESYEEIFRLIGIACHVNCKIVHNYEQEAKPHIIISKKQ</sequence>
<dbReference type="Gene3D" id="2.60.120.1440">
    <property type="match status" value="1"/>
</dbReference>
<evidence type="ECO:0000259" key="2">
    <source>
        <dbReference type="Pfam" id="PF04773"/>
    </source>
</evidence>
<feature type="domain" description="FecR protein" evidence="2">
    <location>
        <begin position="132"/>
        <end position="226"/>
    </location>
</feature>
<organism evidence="4 5">
    <name type="scientific">Mariniphaga sediminis</name>
    <dbReference type="NCBI Taxonomy" id="1628158"/>
    <lineage>
        <taxon>Bacteria</taxon>
        <taxon>Pseudomonadati</taxon>
        <taxon>Bacteroidota</taxon>
        <taxon>Bacteroidia</taxon>
        <taxon>Marinilabiliales</taxon>
        <taxon>Prolixibacteraceae</taxon>
        <taxon>Mariniphaga</taxon>
    </lineage>
</organism>
<keyword evidence="1" id="KW-1133">Transmembrane helix</keyword>
<dbReference type="GO" id="GO:0016989">
    <property type="term" value="F:sigma factor antagonist activity"/>
    <property type="evidence" value="ECO:0007669"/>
    <property type="project" value="TreeGrafter"/>
</dbReference>
<dbReference type="InterPro" id="IPR012373">
    <property type="entry name" value="Ferrdict_sens_TM"/>
</dbReference>
<keyword evidence="5" id="KW-1185">Reference proteome</keyword>
<gene>
    <name evidence="4" type="ORF">D1164_21610</name>
</gene>
<keyword evidence="1" id="KW-0812">Transmembrane</keyword>
<dbReference type="PANTHER" id="PTHR30273:SF2">
    <property type="entry name" value="PROTEIN FECR"/>
    <property type="match status" value="1"/>
</dbReference>
<reference evidence="4 5" key="1">
    <citation type="journal article" date="2015" name="Int. J. Syst. Evol. Microbiol.">
        <title>Mariniphaga sediminis sp. nov., isolated from coastal sediment.</title>
        <authorList>
            <person name="Wang F.Q."/>
            <person name="Shen Q.Y."/>
            <person name="Chen G.J."/>
            <person name="Du Z.J."/>
        </authorList>
    </citation>
    <scope>NUCLEOTIDE SEQUENCE [LARGE SCALE GENOMIC DNA]</scope>
    <source>
        <strain evidence="4 5">SY21</strain>
    </source>
</reference>
<evidence type="ECO:0000313" key="4">
    <source>
        <dbReference type="EMBL" id="RIH63107.1"/>
    </source>
</evidence>
<dbReference type="InterPro" id="IPR006860">
    <property type="entry name" value="FecR"/>
</dbReference>
<dbReference type="InterPro" id="IPR032508">
    <property type="entry name" value="FecR_C"/>
</dbReference>
<accession>A0A399CUD6</accession>
<name>A0A399CUD6_9BACT</name>
<evidence type="ECO:0000256" key="1">
    <source>
        <dbReference type="SAM" id="Phobius"/>
    </source>
</evidence>
<dbReference type="EMBL" id="QWET01000026">
    <property type="protein sequence ID" value="RIH63107.1"/>
    <property type="molecule type" value="Genomic_DNA"/>
</dbReference>
<feature type="transmembrane region" description="Helical" evidence="1">
    <location>
        <begin position="89"/>
        <end position="108"/>
    </location>
</feature>
<dbReference type="Gene3D" id="3.55.50.30">
    <property type="match status" value="1"/>
</dbReference>
<dbReference type="PIRSF" id="PIRSF018266">
    <property type="entry name" value="FecR"/>
    <property type="match status" value="1"/>
</dbReference>
<keyword evidence="1" id="KW-0472">Membrane</keyword>
<evidence type="ECO:0000259" key="3">
    <source>
        <dbReference type="Pfam" id="PF16344"/>
    </source>
</evidence>
<dbReference type="AlphaFoldDB" id="A0A399CUD6"/>
<dbReference type="OrthoDB" id="699645at2"/>
<evidence type="ECO:0000313" key="5">
    <source>
        <dbReference type="Proteomes" id="UP000266441"/>
    </source>
</evidence>
<protein>
    <submittedName>
        <fullName evidence="4">FecR family protein</fullName>
    </submittedName>
</protein>
<comment type="caution">
    <text evidence="4">The sequence shown here is derived from an EMBL/GenBank/DDBJ whole genome shotgun (WGS) entry which is preliminary data.</text>
</comment>
<dbReference type="PANTHER" id="PTHR30273">
    <property type="entry name" value="PERIPLASMIC SIGNAL SENSOR AND SIGMA FACTOR ACTIVATOR FECR-RELATED"/>
    <property type="match status" value="1"/>
</dbReference>
<dbReference type="Pfam" id="PF16344">
    <property type="entry name" value="FecR_C"/>
    <property type="match status" value="1"/>
</dbReference>
<feature type="domain" description="Protein FecR C-terminal" evidence="3">
    <location>
        <begin position="271"/>
        <end position="333"/>
    </location>
</feature>
<dbReference type="Pfam" id="PF04773">
    <property type="entry name" value="FecR"/>
    <property type="match status" value="1"/>
</dbReference>
<proteinExistence type="predicted"/>